<feature type="transmembrane region" description="Helical" evidence="1">
    <location>
        <begin position="20"/>
        <end position="44"/>
    </location>
</feature>
<evidence type="ECO:0000313" key="2">
    <source>
        <dbReference type="EMBL" id="ESP04021.1"/>
    </source>
</evidence>
<sequence length="145" mass="16313">MEKKGTTEAEKPRNPCSRIIFWIFAALGISLLILLIPFMMWTVLSYQDTIISLESRVYSLEKQCANSFSKLDIDNYLETKLEKLVNERISKLSNREKTWLQKEPTPRILKKRATECHCPAELAGSSLDGIVGSGESLDSGLNASC</sequence>
<keyword evidence="1" id="KW-1133">Transmembrane helix</keyword>
<dbReference type="AlphaFoldDB" id="V4B9G2"/>
<keyword evidence="1" id="KW-0472">Membrane</keyword>
<dbReference type="Proteomes" id="UP000030746">
    <property type="component" value="Unassembled WGS sequence"/>
</dbReference>
<accession>V4B9G2</accession>
<evidence type="ECO:0000313" key="3">
    <source>
        <dbReference type="Proteomes" id="UP000030746"/>
    </source>
</evidence>
<dbReference type="HOGENOM" id="CLU_1789035_0_0_1"/>
<protein>
    <submittedName>
        <fullName evidence="2">Uncharacterized protein</fullName>
    </submittedName>
</protein>
<dbReference type="CTD" id="20237050"/>
<evidence type="ECO:0000256" key="1">
    <source>
        <dbReference type="SAM" id="Phobius"/>
    </source>
</evidence>
<reference evidence="2 3" key="1">
    <citation type="journal article" date="2013" name="Nature">
        <title>Insights into bilaterian evolution from three spiralian genomes.</title>
        <authorList>
            <person name="Simakov O."/>
            <person name="Marletaz F."/>
            <person name="Cho S.J."/>
            <person name="Edsinger-Gonzales E."/>
            <person name="Havlak P."/>
            <person name="Hellsten U."/>
            <person name="Kuo D.H."/>
            <person name="Larsson T."/>
            <person name="Lv J."/>
            <person name="Arendt D."/>
            <person name="Savage R."/>
            <person name="Osoegawa K."/>
            <person name="de Jong P."/>
            <person name="Grimwood J."/>
            <person name="Chapman J.A."/>
            <person name="Shapiro H."/>
            <person name="Aerts A."/>
            <person name="Otillar R.P."/>
            <person name="Terry A.Y."/>
            <person name="Boore J.L."/>
            <person name="Grigoriev I.V."/>
            <person name="Lindberg D.R."/>
            <person name="Seaver E.C."/>
            <person name="Weisblat D.A."/>
            <person name="Putnam N.H."/>
            <person name="Rokhsar D.S."/>
        </authorList>
    </citation>
    <scope>NUCLEOTIDE SEQUENCE [LARGE SCALE GENOMIC DNA]</scope>
</reference>
<dbReference type="RefSeq" id="XP_009045503.1">
    <property type="nucleotide sequence ID" value="XM_009047255.1"/>
</dbReference>
<dbReference type="OrthoDB" id="8964326at2759"/>
<organism evidence="2 3">
    <name type="scientific">Lottia gigantea</name>
    <name type="common">Giant owl limpet</name>
    <dbReference type="NCBI Taxonomy" id="225164"/>
    <lineage>
        <taxon>Eukaryota</taxon>
        <taxon>Metazoa</taxon>
        <taxon>Spiralia</taxon>
        <taxon>Lophotrochozoa</taxon>
        <taxon>Mollusca</taxon>
        <taxon>Gastropoda</taxon>
        <taxon>Patellogastropoda</taxon>
        <taxon>Lottioidea</taxon>
        <taxon>Lottiidae</taxon>
        <taxon>Lottia</taxon>
    </lineage>
</organism>
<dbReference type="KEGG" id="lgi:LOTGIDRAFT_156623"/>
<gene>
    <name evidence="2" type="ORF">LOTGIDRAFT_156623</name>
</gene>
<dbReference type="EMBL" id="KB199905">
    <property type="protein sequence ID" value="ESP04021.1"/>
    <property type="molecule type" value="Genomic_DNA"/>
</dbReference>
<name>V4B9G2_LOTGI</name>
<dbReference type="GeneID" id="20237050"/>
<keyword evidence="3" id="KW-1185">Reference proteome</keyword>
<proteinExistence type="predicted"/>
<keyword evidence="1" id="KW-0812">Transmembrane</keyword>